<evidence type="ECO:0000313" key="2">
    <source>
        <dbReference type="Proteomes" id="UP001165083"/>
    </source>
</evidence>
<evidence type="ECO:0000313" key="1">
    <source>
        <dbReference type="EMBL" id="GMF65748.1"/>
    </source>
</evidence>
<dbReference type="EMBL" id="BSXW01012497">
    <property type="protein sequence ID" value="GMF65748.1"/>
    <property type="molecule type" value="Genomic_DNA"/>
</dbReference>
<protein>
    <submittedName>
        <fullName evidence="1">Unnamed protein product</fullName>
    </submittedName>
</protein>
<dbReference type="AlphaFoldDB" id="A0A9W6YKI4"/>
<accession>A0A9W6YKI4</accession>
<keyword evidence="2" id="KW-1185">Reference proteome</keyword>
<organism evidence="1 2">
    <name type="scientific">Phytophthora lilii</name>
    <dbReference type="NCBI Taxonomy" id="2077276"/>
    <lineage>
        <taxon>Eukaryota</taxon>
        <taxon>Sar</taxon>
        <taxon>Stramenopiles</taxon>
        <taxon>Oomycota</taxon>
        <taxon>Peronosporomycetes</taxon>
        <taxon>Peronosporales</taxon>
        <taxon>Peronosporaceae</taxon>
        <taxon>Phytophthora</taxon>
    </lineage>
</organism>
<comment type="caution">
    <text evidence="1">The sequence shown here is derived from an EMBL/GenBank/DDBJ whole genome shotgun (WGS) entry which is preliminary data.</text>
</comment>
<proteinExistence type="predicted"/>
<reference evidence="1" key="1">
    <citation type="submission" date="2023-04" db="EMBL/GenBank/DDBJ databases">
        <title>Phytophthora lilii NBRC 32176.</title>
        <authorList>
            <person name="Ichikawa N."/>
            <person name="Sato H."/>
            <person name="Tonouchi N."/>
        </authorList>
    </citation>
    <scope>NUCLEOTIDE SEQUENCE</scope>
    <source>
        <strain evidence="1">NBRC 32176</strain>
    </source>
</reference>
<gene>
    <name evidence="1" type="ORF">Plil01_001835900</name>
</gene>
<dbReference type="Proteomes" id="UP001165083">
    <property type="component" value="Unassembled WGS sequence"/>
</dbReference>
<sequence length="230" mass="27491">MIYQVYNKQLQSNKQPINQPISIMNNQAEKVIQELANGELQRFQEFTSKFDEAFDKAYQRATKSKEEEDNFFEDIDDEEDNFFENSEDVDDMKLSIKFVDETSFNEHFGVYRNPNHSAFEVFTNYSYDIMGFTNIVPEAINYLNNYAISNIREVDEPLPYNLWVVFLRICMNPYVIAIVRAACTDMDRYYQEFDRDTYEGDLMEEVCIFLNHNNFFNTPKEKRYIFERSC</sequence>
<name>A0A9W6YKI4_9STRA</name>